<comment type="caution">
    <text evidence="1">The sequence shown here is derived from an EMBL/GenBank/DDBJ whole genome shotgun (WGS) entry which is preliminary data.</text>
</comment>
<proteinExistence type="predicted"/>
<reference evidence="1 2" key="1">
    <citation type="submission" date="2018-05" db="EMBL/GenBank/DDBJ databases">
        <title>The Hungate 1000. A catalogue of reference genomes from the rumen microbiome.</title>
        <authorList>
            <person name="Kelly W."/>
        </authorList>
    </citation>
    <scope>NUCLEOTIDE SEQUENCE [LARGE SCALE GENOMIC DNA]</scope>
    <source>
        <strain evidence="1 2">NLAE-zl-C242</strain>
    </source>
</reference>
<dbReference type="EMBL" id="QGDL01000005">
    <property type="protein sequence ID" value="PWJ29718.1"/>
    <property type="molecule type" value="Genomic_DNA"/>
</dbReference>
<dbReference type="AlphaFoldDB" id="A0A2Y9BGM8"/>
<dbReference type="Proteomes" id="UP000245845">
    <property type="component" value="Unassembled WGS sequence"/>
</dbReference>
<accession>A0A2Y9BGM8</accession>
<gene>
    <name evidence="1" type="ORF">A8806_10518</name>
</gene>
<name>A0A2Y9BGM8_9FIRM</name>
<sequence>MNNKEAYMELLIYMITSAAGLENEPHIYGPLRMIEASQRLCGLMQEEDPDNEDLKELIRIIENGKQKSTSDEEAFYQMLQDAAAKLVDLL</sequence>
<dbReference type="RefSeq" id="WP_109730869.1">
    <property type="nucleotide sequence ID" value="NZ_BAAACK010000018.1"/>
</dbReference>
<dbReference type="Pfam" id="PF19585">
    <property type="entry name" value="DUF6092"/>
    <property type="match status" value="1"/>
</dbReference>
<protein>
    <submittedName>
        <fullName evidence="1">Uncharacterized protein</fullName>
    </submittedName>
</protein>
<evidence type="ECO:0000313" key="1">
    <source>
        <dbReference type="EMBL" id="PWJ29718.1"/>
    </source>
</evidence>
<evidence type="ECO:0000313" key="2">
    <source>
        <dbReference type="Proteomes" id="UP000245845"/>
    </source>
</evidence>
<dbReference type="InterPro" id="IPR046074">
    <property type="entry name" value="DUF6092"/>
</dbReference>
<organism evidence="1 2">
    <name type="scientific">Faecalicatena orotica</name>
    <dbReference type="NCBI Taxonomy" id="1544"/>
    <lineage>
        <taxon>Bacteria</taxon>
        <taxon>Bacillati</taxon>
        <taxon>Bacillota</taxon>
        <taxon>Clostridia</taxon>
        <taxon>Lachnospirales</taxon>
        <taxon>Lachnospiraceae</taxon>
        <taxon>Faecalicatena</taxon>
    </lineage>
</organism>
<dbReference type="OrthoDB" id="2645109at2"/>
<keyword evidence="2" id="KW-1185">Reference proteome</keyword>